<dbReference type="NCBIfam" id="NF005589">
    <property type="entry name" value="PRK07314.1"/>
    <property type="match status" value="1"/>
</dbReference>
<dbReference type="GO" id="GO:0005739">
    <property type="term" value="C:mitochondrion"/>
    <property type="evidence" value="ECO:0007669"/>
    <property type="project" value="TreeGrafter"/>
</dbReference>
<evidence type="ECO:0000256" key="5">
    <source>
        <dbReference type="ARBA" id="ARBA00023098"/>
    </source>
</evidence>
<sequence>MPMGRRVVVTGLGLVSPLGVGVQSTWQRLLEGQSGVQNLAQSALVASSSVAPEIWASLPSQVAAMVPRGSQAHQFDPDRDFPTHERRMMSTAMKYSLMSAHEALQDAQLTHIKDPVHLTRMGVAVGMAMVDLEYISQNYAALTTGHYKKVGPYFVPRILPNLAPGHISIEYGFQGPNHAVSTACATGSHAIGDAYRFIRNNSADVMVCGGTEACVDPLAIAGFSRARALSTRFNDRPQESSRPFDRDRDGFVIGEGAGILVLEELQHALERGARIYGEVLGYGLSGDAHHITAGPSDGHGAVLAMKAAFKSVGAEQIDHLWHINAHATSTPLGDVAELRAVQTLLADSKNRPFVTANKGNLGHLLGAAGSAESILALKSMQTGIIPRTINVENLDPDIDSQIRIVVGENVDESELNSERPQRLTLKNSFGFGGTNVSLLFGQYTG</sequence>
<keyword evidence="6 8" id="KW-0275">Fatty acid biosynthesis</keyword>
<dbReference type="PIRSF" id="PIRSF000447">
    <property type="entry name" value="KAS_II"/>
    <property type="match status" value="1"/>
</dbReference>
<keyword evidence="5" id="KW-0443">Lipid metabolism</keyword>
<evidence type="ECO:0000256" key="6">
    <source>
        <dbReference type="ARBA" id="ARBA00023160"/>
    </source>
</evidence>
<dbReference type="InterPro" id="IPR014030">
    <property type="entry name" value="Ketoacyl_synth_N"/>
</dbReference>
<name>A0A343U6Y8_TIGJA</name>
<proteinExistence type="evidence at transcript level"/>
<dbReference type="EMBL" id="MF491613">
    <property type="protein sequence ID" value="AUZ82873.1"/>
    <property type="molecule type" value="mRNA"/>
</dbReference>
<keyword evidence="3 8" id="KW-0808">Transferase</keyword>
<dbReference type="InterPro" id="IPR016039">
    <property type="entry name" value="Thiolase-like"/>
</dbReference>
<dbReference type="InterPro" id="IPR018201">
    <property type="entry name" value="Ketoacyl_synth_AS"/>
</dbReference>
<dbReference type="PROSITE" id="PS00606">
    <property type="entry name" value="KS3_1"/>
    <property type="match status" value="1"/>
</dbReference>
<organism evidence="12">
    <name type="scientific">Tigriopus japonicus</name>
    <name type="common">Copepod</name>
    <dbReference type="NCBI Taxonomy" id="158387"/>
    <lineage>
        <taxon>Eukaryota</taxon>
        <taxon>Metazoa</taxon>
        <taxon>Ecdysozoa</taxon>
        <taxon>Arthropoda</taxon>
        <taxon>Crustacea</taxon>
        <taxon>Multicrustacea</taxon>
        <taxon>Hexanauplia</taxon>
        <taxon>Copepoda</taxon>
        <taxon>Harpacticoida</taxon>
        <taxon>Harpacticidae</taxon>
        <taxon>Tigriopus</taxon>
    </lineage>
</organism>
<dbReference type="InterPro" id="IPR020841">
    <property type="entry name" value="PKS_Beta-ketoAc_synthase_dom"/>
</dbReference>
<dbReference type="SMART" id="SM00825">
    <property type="entry name" value="PKS_KS"/>
    <property type="match status" value="1"/>
</dbReference>
<dbReference type="CDD" id="cd00834">
    <property type="entry name" value="KAS_I_II"/>
    <property type="match status" value="1"/>
</dbReference>
<reference evidence="12" key="1">
    <citation type="submission" date="2017-07" db="EMBL/GenBank/DDBJ databases">
        <title>Intraspecific fitness towards temperature shifts on heat shock proteins and fatty acid synthesis gene expression in the temperature and Antarctic copepods Tigriopus sp.</title>
        <authorList>
            <person name="Lee J.-S."/>
        </authorList>
    </citation>
    <scope>NUCLEOTIDE SEQUENCE</scope>
</reference>
<dbReference type="InterPro" id="IPR017568">
    <property type="entry name" value="3-oxoacyl-ACP_synth-2"/>
</dbReference>
<evidence type="ECO:0000256" key="9">
    <source>
        <dbReference type="PIRSR" id="PIRSR000447-1"/>
    </source>
</evidence>
<evidence type="ECO:0000313" key="12">
    <source>
        <dbReference type="EMBL" id="AUZ82873.1"/>
    </source>
</evidence>
<feature type="domain" description="Ketosynthase family 3 (KS3)" evidence="11">
    <location>
        <begin position="4"/>
        <end position="442"/>
    </location>
</feature>
<keyword evidence="4" id="KW-0276">Fatty acid metabolism</keyword>
<dbReference type="FunFam" id="3.40.47.10:FF:000024">
    <property type="entry name" value="3-oxoacyl-[acyl-carrier-protein] synthase, mitochondrial"/>
    <property type="match status" value="1"/>
</dbReference>
<dbReference type="GO" id="GO:0006633">
    <property type="term" value="P:fatty acid biosynthetic process"/>
    <property type="evidence" value="ECO:0007669"/>
    <property type="project" value="UniProtKB-KW"/>
</dbReference>
<evidence type="ECO:0000259" key="11">
    <source>
        <dbReference type="PROSITE" id="PS52004"/>
    </source>
</evidence>
<evidence type="ECO:0000256" key="4">
    <source>
        <dbReference type="ARBA" id="ARBA00022832"/>
    </source>
</evidence>
<dbReference type="InterPro" id="IPR014031">
    <property type="entry name" value="Ketoacyl_synth_C"/>
</dbReference>
<accession>A0A343U6Y8</accession>
<comment type="similarity">
    <text evidence="1 8 10">Belongs to the thiolase-like superfamily. Beta-ketoacyl-ACP synthases family.</text>
</comment>
<dbReference type="AlphaFoldDB" id="A0A343U6Y8"/>
<dbReference type="SUPFAM" id="SSF53901">
    <property type="entry name" value="Thiolase-like"/>
    <property type="match status" value="2"/>
</dbReference>
<evidence type="ECO:0000256" key="8">
    <source>
        <dbReference type="PIRNR" id="PIRNR000447"/>
    </source>
</evidence>
<evidence type="ECO:0000256" key="1">
    <source>
        <dbReference type="ARBA" id="ARBA00008467"/>
    </source>
</evidence>
<evidence type="ECO:0000256" key="10">
    <source>
        <dbReference type="RuleBase" id="RU003694"/>
    </source>
</evidence>
<keyword evidence="2 8" id="KW-0444">Lipid biosynthesis</keyword>
<evidence type="ECO:0000256" key="7">
    <source>
        <dbReference type="ARBA" id="ARBA00023315"/>
    </source>
</evidence>
<feature type="active site" description="For beta-ketoacyl synthase activity" evidence="9">
    <location>
        <position position="184"/>
    </location>
</feature>
<dbReference type="Pfam" id="PF02801">
    <property type="entry name" value="Ketoacyl-synt_C"/>
    <property type="match status" value="1"/>
</dbReference>
<dbReference type="Pfam" id="PF00109">
    <property type="entry name" value="ketoacyl-synt"/>
    <property type="match status" value="1"/>
</dbReference>
<dbReference type="InterPro" id="IPR000794">
    <property type="entry name" value="Beta-ketoacyl_synthase"/>
</dbReference>
<dbReference type="PROSITE" id="PS52004">
    <property type="entry name" value="KS3_2"/>
    <property type="match status" value="1"/>
</dbReference>
<evidence type="ECO:0000256" key="3">
    <source>
        <dbReference type="ARBA" id="ARBA00022679"/>
    </source>
</evidence>
<dbReference type="GO" id="GO:0004315">
    <property type="term" value="F:3-oxoacyl-[acyl-carrier-protein] synthase activity"/>
    <property type="evidence" value="ECO:0007669"/>
    <property type="project" value="InterPro"/>
</dbReference>
<dbReference type="Gene3D" id="3.40.47.10">
    <property type="match status" value="2"/>
</dbReference>
<keyword evidence="7" id="KW-0012">Acyltransferase</keyword>
<evidence type="ECO:0000256" key="2">
    <source>
        <dbReference type="ARBA" id="ARBA00022516"/>
    </source>
</evidence>
<dbReference type="PANTHER" id="PTHR11712:SF336">
    <property type="entry name" value="3-OXOACYL-[ACYL-CARRIER-PROTEIN] SYNTHASE, MITOCHONDRIAL"/>
    <property type="match status" value="1"/>
</dbReference>
<dbReference type="PANTHER" id="PTHR11712">
    <property type="entry name" value="POLYKETIDE SYNTHASE-RELATED"/>
    <property type="match status" value="1"/>
</dbReference>
<protein>
    <recommendedName>
        <fullName evidence="8">3-oxoacyl-[acyl-carrier-protein] synthase</fullName>
    </recommendedName>
</protein>